<evidence type="ECO:0000313" key="3">
    <source>
        <dbReference type="Proteomes" id="UP000216339"/>
    </source>
</evidence>
<evidence type="ECO:0000256" key="1">
    <source>
        <dbReference type="SAM" id="MobiDB-lite"/>
    </source>
</evidence>
<feature type="compositionally biased region" description="Low complexity" evidence="1">
    <location>
        <begin position="291"/>
        <end position="304"/>
    </location>
</feature>
<dbReference type="AlphaFoldDB" id="A0A271J3P7"/>
<reference evidence="2 3" key="1">
    <citation type="submission" date="2016-11" db="EMBL/GenBank/DDBJ databases">
        <title>Study of marine rhodopsin-containing bacteria.</title>
        <authorList>
            <person name="Yoshizawa S."/>
            <person name="Kumagai Y."/>
            <person name="Kogure K."/>
        </authorList>
    </citation>
    <scope>NUCLEOTIDE SEQUENCE [LARGE SCALE GENOMIC DNA]</scope>
    <source>
        <strain evidence="2 3">SAORIC-28</strain>
    </source>
</reference>
<sequence>MSTDAPPPLIARWADRIMYERVRPLAARVSPRTLDRLARLAAVPATLFALATSPGQTQAYLRQLGHPSGLRGRLRYAYRKALARIRGEYVYLRPDAPVRKGPGVERFEACGEAAVIVGWSAFGVVGASKLAGERDDRVIRLPYGGEGGPEPEDVAEPWRRWEAHQASVRHRLIGPYQILPSERPIAYLRALRSGKSLIVLQDVPDLSGEAPRRTLAGVERSLPVGAVRLARAARVPLYTLSVSFRDGELWADLDGPHDDDEQALLDRIDRQIRAEPWAWTLWREFTDAPAAATSPASAGPSPVAGRLEAA</sequence>
<accession>A0A271J3P7</accession>
<comment type="caution">
    <text evidence="2">The sequence shown here is derived from an EMBL/GenBank/DDBJ whole genome shotgun (WGS) entry which is preliminary data.</text>
</comment>
<organism evidence="2 3">
    <name type="scientific">Rubrivirga marina</name>
    <dbReference type="NCBI Taxonomy" id="1196024"/>
    <lineage>
        <taxon>Bacteria</taxon>
        <taxon>Pseudomonadati</taxon>
        <taxon>Rhodothermota</taxon>
        <taxon>Rhodothermia</taxon>
        <taxon>Rhodothermales</taxon>
        <taxon>Rubricoccaceae</taxon>
        <taxon>Rubrivirga</taxon>
    </lineage>
</organism>
<name>A0A271J3P7_9BACT</name>
<dbReference type="EMBL" id="MQWD01000001">
    <property type="protein sequence ID" value="PAP77664.1"/>
    <property type="molecule type" value="Genomic_DNA"/>
</dbReference>
<evidence type="ECO:0000313" key="2">
    <source>
        <dbReference type="EMBL" id="PAP77664.1"/>
    </source>
</evidence>
<feature type="region of interest" description="Disordered" evidence="1">
    <location>
        <begin position="291"/>
        <end position="310"/>
    </location>
</feature>
<proteinExistence type="predicted"/>
<protein>
    <submittedName>
        <fullName evidence="2">Uncharacterized protein</fullName>
    </submittedName>
</protein>
<dbReference type="Proteomes" id="UP000216339">
    <property type="component" value="Unassembled WGS sequence"/>
</dbReference>
<keyword evidence="3" id="KW-1185">Reference proteome</keyword>
<gene>
    <name evidence="2" type="ORF">BSZ37_15055</name>
</gene>
<dbReference type="OrthoDB" id="9853158at2"/>
<dbReference type="RefSeq" id="WP_095511333.1">
    <property type="nucleotide sequence ID" value="NZ_MQWD01000001.1"/>
</dbReference>